<keyword evidence="5 9" id="KW-0808">Transferase</keyword>
<dbReference type="PANTHER" id="PTHR11579:SF0">
    <property type="entry name" value="PROTEIN-L-ISOASPARTATE(D-ASPARTATE) O-METHYLTRANSFERASE"/>
    <property type="match status" value="1"/>
</dbReference>
<evidence type="ECO:0000256" key="7">
    <source>
        <dbReference type="ARBA" id="ARBA00025330"/>
    </source>
</evidence>
<evidence type="ECO:0000256" key="6">
    <source>
        <dbReference type="ARBA" id="ARBA00022691"/>
    </source>
</evidence>
<dbReference type="NCBIfam" id="TIGR00080">
    <property type="entry name" value="pimt"/>
    <property type="match status" value="1"/>
</dbReference>
<comment type="catalytic activity">
    <reaction evidence="8 9">
        <text>[protein]-L-isoaspartate + S-adenosyl-L-methionine = [protein]-L-isoaspartate alpha-methyl ester + S-adenosyl-L-homocysteine</text>
        <dbReference type="Rhea" id="RHEA:12705"/>
        <dbReference type="Rhea" id="RHEA-COMP:12143"/>
        <dbReference type="Rhea" id="RHEA-COMP:12144"/>
        <dbReference type="ChEBI" id="CHEBI:57856"/>
        <dbReference type="ChEBI" id="CHEBI:59789"/>
        <dbReference type="ChEBI" id="CHEBI:90596"/>
        <dbReference type="ChEBI" id="CHEBI:90598"/>
        <dbReference type="EC" id="2.1.1.77"/>
    </reaction>
</comment>
<dbReference type="AlphaFoldDB" id="A0AA97I3D4"/>
<name>A0AA97I3D4_9EURY</name>
<evidence type="ECO:0000256" key="9">
    <source>
        <dbReference type="HAMAP-Rule" id="MF_00090"/>
    </source>
</evidence>
<comment type="similarity">
    <text evidence="2 9">Belongs to the methyltransferase superfamily. L-isoaspartyl/D-aspartyl protein methyltransferase family.</text>
</comment>
<dbReference type="FunFam" id="3.40.50.150:FF:000010">
    <property type="entry name" value="Protein-L-isoaspartate O-methyltransferase"/>
    <property type="match status" value="1"/>
</dbReference>
<evidence type="ECO:0000256" key="5">
    <source>
        <dbReference type="ARBA" id="ARBA00022679"/>
    </source>
</evidence>
<keyword evidence="3 9" id="KW-0963">Cytoplasm</keyword>
<dbReference type="Pfam" id="PF01135">
    <property type="entry name" value="PCMT"/>
    <property type="match status" value="1"/>
</dbReference>
<sequence length="227" mass="24910">MKNLFSGDDLDSPKFLAAREAMVENQIIRRGISDQNVISAMLSVPRHLFVPPGERSYAYVDSPLPIGHGATISQPFIVGLMTELLELTPRDRVLEIGTGSGYQAALLAEISSEVISLERVPELAAFAEKNLENLKIKNVRIIVCDGTGYIGNLGRFDAIIVTAASPKIPYYLVDILNEGGRLVVPVGDYLQQELLKVKIKDKKPVLTWHGGVRFVPLVGKEGWDSLD</sequence>
<evidence type="ECO:0000256" key="2">
    <source>
        <dbReference type="ARBA" id="ARBA00005369"/>
    </source>
</evidence>
<accession>A0AA97I3D4</accession>
<protein>
    <recommendedName>
        <fullName evidence="9">Protein-L-isoaspartate O-methyltransferase</fullName>
        <ecNumber evidence="9">2.1.1.77</ecNumber>
    </recommendedName>
    <alternativeName>
        <fullName evidence="9">L-isoaspartyl protein carboxyl methyltransferase</fullName>
    </alternativeName>
    <alternativeName>
        <fullName evidence="9">Protein L-isoaspartyl methyltransferase</fullName>
    </alternativeName>
    <alternativeName>
        <fullName evidence="9">Protein-beta-aspartate methyltransferase</fullName>
        <shortName evidence="9">PIMT</shortName>
    </alternativeName>
</protein>
<dbReference type="GeneID" id="85230047"/>
<dbReference type="EC" id="2.1.1.77" evidence="9"/>
<keyword evidence="4 9" id="KW-0489">Methyltransferase</keyword>
<proteinExistence type="inferred from homology"/>
<keyword evidence="11" id="KW-1185">Reference proteome</keyword>
<reference evidence="10 11" key="1">
    <citation type="submission" date="2019-09" db="EMBL/GenBank/DDBJ databases">
        <title>The complete genome of Methanoplanus sp. FWC-SCC4.</title>
        <authorList>
            <person name="Chen S.-C."/>
            <person name="Zhou Y.-Z."/>
            <person name="Lai M.-C."/>
        </authorList>
    </citation>
    <scope>NUCLEOTIDE SEQUENCE [LARGE SCALE GENOMIC DNA]</scope>
    <source>
        <strain evidence="10 11">FWC-SCC4</strain>
    </source>
</reference>
<dbReference type="Proteomes" id="UP001301797">
    <property type="component" value="Chromosome"/>
</dbReference>
<dbReference type="InterPro" id="IPR000682">
    <property type="entry name" value="PCMT"/>
</dbReference>
<dbReference type="SUPFAM" id="SSF53335">
    <property type="entry name" value="S-adenosyl-L-methionine-dependent methyltransferases"/>
    <property type="match status" value="1"/>
</dbReference>
<dbReference type="NCBIfam" id="NF001453">
    <property type="entry name" value="PRK00312.1"/>
    <property type="match status" value="1"/>
</dbReference>
<evidence type="ECO:0000256" key="3">
    <source>
        <dbReference type="ARBA" id="ARBA00022490"/>
    </source>
</evidence>
<dbReference type="PANTHER" id="PTHR11579">
    <property type="entry name" value="PROTEIN-L-ISOASPARTATE O-METHYLTRANSFERASE"/>
    <property type="match status" value="1"/>
</dbReference>
<dbReference type="Gene3D" id="3.40.50.150">
    <property type="entry name" value="Vaccinia Virus protein VP39"/>
    <property type="match status" value="1"/>
</dbReference>
<dbReference type="GO" id="GO:0030091">
    <property type="term" value="P:protein repair"/>
    <property type="evidence" value="ECO:0007669"/>
    <property type="project" value="UniProtKB-UniRule"/>
</dbReference>
<dbReference type="InterPro" id="IPR029063">
    <property type="entry name" value="SAM-dependent_MTases_sf"/>
</dbReference>
<dbReference type="EMBL" id="CP043875">
    <property type="protein sequence ID" value="WOF16588.1"/>
    <property type="molecule type" value="Genomic_DNA"/>
</dbReference>
<dbReference type="GO" id="GO:0032259">
    <property type="term" value="P:methylation"/>
    <property type="evidence" value="ECO:0007669"/>
    <property type="project" value="UniProtKB-KW"/>
</dbReference>
<feature type="active site" evidence="9">
    <location>
        <position position="73"/>
    </location>
</feature>
<evidence type="ECO:0000256" key="8">
    <source>
        <dbReference type="ARBA" id="ARBA00029295"/>
    </source>
</evidence>
<evidence type="ECO:0000256" key="4">
    <source>
        <dbReference type="ARBA" id="ARBA00022603"/>
    </source>
</evidence>
<evidence type="ECO:0000313" key="10">
    <source>
        <dbReference type="EMBL" id="WOF16588.1"/>
    </source>
</evidence>
<dbReference type="GO" id="GO:0005737">
    <property type="term" value="C:cytoplasm"/>
    <property type="evidence" value="ECO:0007669"/>
    <property type="project" value="UniProtKB-SubCell"/>
</dbReference>
<gene>
    <name evidence="9" type="primary">pcm</name>
    <name evidence="10" type="ORF">F1737_07720</name>
</gene>
<organism evidence="10 11">
    <name type="scientific">Methanochimaera problematica</name>
    <dbReference type="NCBI Taxonomy" id="2609417"/>
    <lineage>
        <taxon>Archaea</taxon>
        <taxon>Methanobacteriati</taxon>
        <taxon>Methanobacteriota</taxon>
        <taxon>Stenosarchaea group</taxon>
        <taxon>Methanomicrobia</taxon>
        <taxon>Methanomicrobiales</taxon>
        <taxon>Methanomicrobiaceae</taxon>
        <taxon>Methanochimaera</taxon>
    </lineage>
</organism>
<dbReference type="CDD" id="cd02440">
    <property type="entry name" value="AdoMet_MTases"/>
    <property type="match status" value="1"/>
</dbReference>
<comment type="function">
    <text evidence="7 9">Catalyzes the methyl esterification of L-isoaspartyl residues in peptides and proteins that result from spontaneous decomposition of normal L-aspartyl and L-asparaginyl residues. It plays a role in the repair and/or degradation of damaged proteins.</text>
</comment>
<dbReference type="HAMAP" id="MF_00090">
    <property type="entry name" value="PIMT"/>
    <property type="match status" value="1"/>
</dbReference>
<evidence type="ECO:0000313" key="11">
    <source>
        <dbReference type="Proteomes" id="UP001301797"/>
    </source>
</evidence>
<evidence type="ECO:0000256" key="1">
    <source>
        <dbReference type="ARBA" id="ARBA00004496"/>
    </source>
</evidence>
<keyword evidence="6 9" id="KW-0949">S-adenosyl-L-methionine</keyword>
<dbReference type="KEGG" id="mefw:F1737_07720"/>
<dbReference type="RefSeq" id="WP_317136010.1">
    <property type="nucleotide sequence ID" value="NZ_CP043875.1"/>
</dbReference>
<comment type="subcellular location">
    <subcellularLocation>
        <location evidence="1 9">Cytoplasm</location>
    </subcellularLocation>
</comment>
<dbReference type="GO" id="GO:0004719">
    <property type="term" value="F:protein-L-isoaspartate (D-aspartate) O-methyltransferase activity"/>
    <property type="evidence" value="ECO:0007669"/>
    <property type="project" value="UniProtKB-UniRule"/>
</dbReference>